<dbReference type="PRINTS" id="PR01438">
    <property type="entry name" value="UNVRSLSTRESS"/>
</dbReference>
<proteinExistence type="inferred from homology"/>
<dbReference type="InterPro" id="IPR006015">
    <property type="entry name" value="Universal_stress_UspA"/>
</dbReference>
<dbReference type="InterPro" id="IPR014729">
    <property type="entry name" value="Rossmann-like_a/b/a_fold"/>
</dbReference>
<dbReference type="Proteomes" id="UP000469346">
    <property type="component" value="Unassembled WGS sequence"/>
</dbReference>
<dbReference type="EMBL" id="JAAGRR010000189">
    <property type="protein sequence ID" value="NDY43499.1"/>
    <property type="molecule type" value="Genomic_DNA"/>
</dbReference>
<gene>
    <name evidence="4" type="ORF">G3N55_11705</name>
</gene>
<keyword evidence="5" id="KW-1185">Reference proteome</keyword>
<reference evidence="4 5" key="1">
    <citation type="submission" date="2020-02" db="EMBL/GenBank/DDBJ databases">
        <title>Comparative genomics of sulfur disproportionating microorganisms.</title>
        <authorList>
            <person name="Ward L.M."/>
            <person name="Bertran E."/>
            <person name="Johnston D.T."/>
        </authorList>
    </citation>
    <scope>NUCLEOTIDE SEQUENCE [LARGE SCALE GENOMIC DNA]</scope>
    <source>
        <strain evidence="4 5">DSM 100025</strain>
    </source>
</reference>
<evidence type="ECO:0000256" key="2">
    <source>
        <dbReference type="PIRNR" id="PIRNR006276"/>
    </source>
</evidence>
<evidence type="ECO:0000256" key="1">
    <source>
        <dbReference type="ARBA" id="ARBA00008791"/>
    </source>
</evidence>
<comment type="caution">
    <text evidence="4">The sequence shown here is derived from an EMBL/GenBank/DDBJ whole genome shotgun (WGS) entry which is preliminary data.</text>
</comment>
<accession>A0A6N9TQP8</accession>
<dbReference type="GO" id="GO:0005737">
    <property type="term" value="C:cytoplasm"/>
    <property type="evidence" value="ECO:0007669"/>
    <property type="project" value="UniProtKB-SubCell"/>
</dbReference>
<dbReference type="RefSeq" id="WP_163299783.1">
    <property type="nucleotide sequence ID" value="NZ_JAAGRR010000189.1"/>
</dbReference>
<dbReference type="CDD" id="cd00293">
    <property type="entry name" value="USP-like"/>
    <property type="match status" value="1"/>
</dbReference>
<dbReference type="Pfam" id="PF00582">
    <property type="entry name" value="Usp"/>
    <property type="match status" value="1"/>
</dbReference>
<dbReference type="SUPFAM" id="SSF52402">
    <property type="entry name" value="Adenine nucleotide alpha hydrolases-like"/>
    <property type="match status" value="1"/>
</dbReference>
<dbReference type="AlphaFoldDB" id="A0A6N9TQP8"/>
<keyword evidence="2" id="KW-0963">Cytoplasm</keyword>
<evidence type="ECO:0000313" key="5">
    <source>
        <dbReference type="Proteomes" id="UP000469346"/>
    </source>
</evidence>
<dbReference type="PIRSF" id="PIRSF006276">
    <property type="entry name" value="UspA"/>
    <property type="match status" value="1"/>
</dbReference>
<comment type="subcellular location">
    <subcellularLocation>
        <location evidence="2">Cytoplasm</location>
    </subcellularLocation>
</comment>
<evidence type="ECO:0000313" key="4">
    <source>
        <dbReference type="EMBL" id="NDY43499.1"/>
    </source>
</evidence>
<dbReference type="InterPro" id="IPR006016">
    <property type="entry name" value="UspA"/>
</dbReference>
<organism evidence="4 5">
    <name type="scientific">Dissulfurirhabdus thermomarina</name>
    <dbReference type="NCBI Taxonomy" id="1765737"/>
    <lineage>
        <taxon>Bacteria</taxon>
        <taxon>Deltaproteobacteria</taxon>
        <taxon>Dissulfurirhabdaceae</taxon>
        <taxon>Dissulfurirhabdus</taxon>
    </lineage>
</organism>
<protein>
    <recommendedName>
        <fullName evidence="2">Universal stress protein</fullName>
    </recommendedName>
</protein>
<name>A0A6N9TQP8_DISTH</name>
<comment type="similarity">
    <text evidence="1 2">Belongs to the universal stress protein A family.</text>
</comment>
<feature type="domain" description="UspA" evidence="3">
    <location>
        <begin position="5"/>
        <end position="144"/>
    </location>
</feature>
<evidence type="ECO:0000259" key="3">
    <source>
        <dbReference type="Pfam" id="PF00582"/>
    </source>
</evidence>
<dbReference type="PANTHER" id="PTHR46268">
    <property type="entry name" value="STRESS RESPONSE PROTEIN NHAX"/>
    <property type="match status" value="1"/>
</dbReference>
<dbReference type="PANTHER" id="PTHR46268:SF22">
    <property type="entry name" value="SENSOR PROTEIN KDPD-RELATED"/>
    <property type="match status" value="1"/>
</dbReference>
<sequence length="150" mass="16523">MADVKNILFPVDFTESSLKVLPYARLLTEKFGAKLHLIYVIRGPEQYTGFELGSAWFSTYESELRKGAAKAMENFVDEHLHDAPPASASVVMGDIVDEILKKAEEVDADLVVVGTHGRKGLEKMVFGSVAEGVVRRAACPVLTVNPFKQR</sequence>
<dbReference type="Gene3D" id="3.40.50.620">
    <property type="entry name" value="HUPs"/>
    <property type="match status" value="1"/>
</dbReference>